<protein>
    <submittedName>
        <fullName evidence="4">Serine/threonine-protein kinase BIK1</fullName>
    </submittedName>
</protein>
<dbReference type="Gene3D" id="2.120.10.80">
    <property type="entry name" value="Kelch-type beta propeller"/>
    <property type="match status" value="1"/>
</dbReference>
<gene>
    <name evidence="4" type="ORF">GBAR_LOCUS19279</name>
</gene>
<dbReference type="InterPro" id="IPR000719">
    <property type="entry name" value="Prot_kinase_dom"/>
</dbReference>
<dbReference type="InterPro" id="IPR008266">
    <property type="entry name" value="Tyr_kinase_AS"/>
</dbReference>
<proteinExistence type="predicted"/>
<evidence type="ECO:0000313" key="5">
    <source>
        <dbReference type="Proteomes" id="UP001174909"/>
    </source>
</evidence>
<dbReference type="Proteomes" id="UP001174909">
    <property type="component" value="Unassembled WGS sequence"/>
</dbReference>
<dbReference type="EMBL" id="CASHTH010002716">
    <property type="protein sequence ID" value="CAI8034192.1"/>
    <property type="molecule type" value="Genomic_DNA"/>
</dbReference>
<feature type="non-terminal residue" evidence="4">
    <location>
        <position position="581"/>
    </location>
</feature>
<evidence type="ECO:0000256" key="2">
    <source>
        <dbReference type="SAM" id="MobiDB-lite"/>
    </source>
</evidence>
<feature type="region of interest" description="Disordered" evidence="2">
    <location>
        <begin position="370"/>
        <end position="461"/>
    </location>
</feature>
<dbReference type="GO" id="GO:0004674">
    <property type="term" value="F:protein serine/threonine kinase activity"/>
    <property type="evidence" value="ECO:0007669"/>
    <property type="project" value="TreeGrafter"/>
</dbReference>
<dbReference type="SUPFAM" id="SSF56112">
    <property type="entry name" value="Protein kinase-like (PK-like)"/>
    <property type="match status" value="1"/>
</dbReference>
<name>A0AA35SRZ1_GEOBA</name>
<keyword evidence="5" id="KW-1185">Reference proteome</keyword>
<dbReference type="Gene3D" id="1.10.510.10">
    <property type="entry name" value="Transferase(Phosphotransferase) domain 1"/>
    <property type="match status" value="1"/>
</dbReference>
<evidence type="ECO:0000256" key="1">
    <source>
        <dbReference type="PROSITE-ProRule" id="PRU10141"/>
    </source>
</evidence>
<dbReference type="InterPro" id="IPR051681">
    <property type="entry name" value="Ser/Thr_Kinases-Pseudokinases"/>
</dbReference>
<comment type="caution">
    <text evidence="4">The sequence shown here is derived from an EMBL/GenBank/DDBJ whole genome shotgun (WGS) entry which is preliminary data.</text>
</comment>
<feature type="compositionally biased region" description="Acidic residues" evidence="2">
    <location>
        <begin position="438"/>
        <end position="455"/>
    </location>
</feature>
<evidence type="ECO:0000313" key="4">
    <source>
        <dbReference type="EMBL" id="CAI8034192.1"/>
    </source>
</evidence>
<dbReference type="PROSITE" id="PS50011">
    <property type="entry name" value="PROTEIN_KINASE_DOM"/>
    <property type="match status" value="1"/>
</dbReference>
<feature type="binding site" evidence="1">
    <location>
        <position position="50"/>
    </location>
    <ligand>
        <name>ATP</name>
        <dbReference type="ChEBI" id="CHEBI:30616"/>
    </ligand>
</feature>
<dbReference type="InterPro" id="IPR011009">
    <property type="entry name" value="Kinase-like_dom_sf"/>
</dbReference>
<dbReference type="PROSITE" id="PS00107">
    <property type="entry name" value="PROTEIN_KINASE_ATP"/>
    <property type="match status" value="1"/>
</dbReference>
<dbReference type="PANTHER" id="PTHR44329:SF214">
    <property type="entry name" value="PROTEIN KINASE DOMAIN-CONTAINING PROTEIN"/>
    <property type="match status" value="1"/>
</dbReference>
<keyword evidence="4" id="KW-0808">Transferase</keyword>
<dbReference type="SUPFAM" id="SSF117281">
    <property type="entry name" value="Kelch motif"/>
    <property type="match status" value="1"/>
</dbReference>
<evidence type="ECO:0000259" key="3">
    <source>
        <dbReference type="PROSITE" id="PS50011"/>
    </source>
</evidence>
<feature type="compositionally biased region" description="Basic residues" evidence="2">
    <location>
        <begin position="397"/>
        <end position="414"/>
    </location>
</feature>
<accession>A0AA35SRZ1</accession>
<keyword evidence="1" id="KW-0067">ATP-binding</keyword>
<dbReference type="InterPro" id="IPR015915">
    <property type="entry name" value="Kelch-typ_b-propeller"/>
</dbReference>
<keyword evidence="4" id="KW-0418">Kinase</keyword>
<feature type="domain" description="Protein kinase" evidence="3">
    <location>
        <begin position="22"/>
        <end position="300"/>
    </location>
</feature>
<keyword evidence="1" id="KW-0547">Nucleotide-binding</keyword>
<reference evidence="4" key="1">
    <citation type="submission" date="2023-03" db="EMBL/GenBank/DDBJ databases">
        <authorList>
            <person name="Steffen K."/>
            <person name="Cardenas P."/>
        </authorList>
    </citation>
    <scope>NUCLEOTIDE SEQUENCE</scope>
</reference>
<organism evidence="4 5">
    <name type="scientific">Geodia barretti</name>
    <name type="common">Barrett's horny sponge</name>
    <dbReference type="NCBI Taxonomy" id="519541"/>
    <lineage>
        <taxon>Eukaryota</taxon>
        <taxon>Metazoa</taxon>
        <taxon>Porifera</taxon>
        <taxon>Demospongiae</taxon>
        <taxon>Heteroscleromorpha</taxon>
        <taxon>Tetractinellida</taxon>
        <taxon>Astrophorina</taxon>
        <taxon>Geodiidae</taxon>
        <taxon>Geodia</taxon>
    </lineage>
</organism>
<dbReference type="GO" id="GO:0005524">
    <property type="term" value="F:ATP binding"/>
    <property type="evidence" value="ECO:0007669"/>
    <property type="project" value="UniProtKB-UniRule"/>
</dbReference>
<feature type="region of interest" description="Disordered" evidence="2">
    <location>
        <begin position="331"/>
        <end position="351"/>
    </location>
</feature>
<dbReference type="PROSITE" id="PS00109">
    <property type="entry name" value="PROTEIN_KINASE_TYR"/>
    <property type="match status" value="1"/>
</dbReference>
<feature type="compositionally biased region" description="Polar residues" evidence="2">
    <location>
        <begin position="370"/>
        <end position="382"/>
    </location>
</feature>
<dbReference type="PANTHER" id="PTHR44329">
    <property type="entry name" value="SERINE/THREONINE-PROTEIN KINASE TNNI3K-RELATED"/>
    <property type="match status" value="1"/>
</dbReference>
<sequence length="581" mass="65106">MAELPLSPVTLPSDYVIRGVQVLETKTLGQGSYGVVYMGRYRGLLCAVKKLKKFVTENGLDQLGELVLRSFYNESDKLCKLRHPNIVQLLGLYQDEETRLPVIVMELMHESLSRLLYRTKSLPLYIEVNIVHDVSLALAYLHALEPPIVHRDLSSNNILLSQEFRAKLTDLGVAKVDNGSFLNWNNTPAPGTLAYMPPEVRRIPAHLSPAMDVFALGVNLLQILTHKHPEPGPELASGVLGFSKMVPERERRRDHIGLVSKSHVLRPLLLECIKNGGKDRPTAGRLSQQLEQVKTAKSYLDSLQVANIELDQMSAALQRIANLERRVEDLSQELSDKTKEQEKTSEKLKEEQEFTARLLSERAQAQLNEELSQMDRGSQASPSLPKEEVNVATNKQAKAKRRLPFNLRRFRRAGKNSPLSDHTPNQTQDTSSSPLPESDLDSEDDLPDNLDEEDRTTEQPLVEVYKQRQLVWTSHKCLPCGLQGSTLRLHHCDQRLFLCGGAREDSTPNREVLISRVDTISSWEVLKPNPPQYHSASVIIHNQLVLVGGLDPSTNQCTGALSSYDSKSGTWVCSFPPLPTP</sequence>
<dbReference type="Pfam" id="PF00069">
    <property type="entry name" value="Pkinase"/>
    <property type="match status" value="1"/>
</dbReference>
<dbReference type="InterPro" id="IPR017441">
    <property type="entry name" value="Protein_kinase_ATP_BS"/>
</dbReference>
<dbReference type="AlphaFoldDB" id="A0AA35SRZ1"/>
<feature type="compositionally biased region" description="Polar residues" evidence="2">
    <location>
        <begin position="417"/>
        <end position="430"/>
    </location>
</feature>